<proteinExistence type="predicted"/>
<keyword evidence="1" id="KW-0808">Transferase</keyword>
<reference evidence="1" key="1">
    <citation type="journal article" date="2019" name="Sci. Rep.">
        <title>Draft genome of Tanacetum cinerariifolium, the natural source of mosquito coil.</title>
        <authorList>
            <person name="Yamashiro T."/>
            <person name="Shiraishi A."/>
            <person name="Satake H."/>
            <person name="Nakayama K."/>
        </authorList>
    </citation>
    <scope>NUCLEOTIDE SEQUENCE</scope>
</reference>
<protein>
    <submittedName>
        <fullName evidence="1">O-fucosyltransferase 37</fullName>
    </submittedName>
</protein>
<feature type="non-terminal residue" evidence="1">
    <location>
        <position position="120"/>
    </location>
</feature>
<accession>A0A699UGI2</accession>
<gene>
    <name evidence="1" type="ORF">Tci_893142</name>
</gene>
<dbReference type="GO" id="GO:0016757">
    <property type="term" value="F:glycosyltransferase activity"/>
    <property type="evidence" value="ECO:0007669"/>
    <property type="project" value="UniProtKB-KW"/>
</dbReference>
<dbReference type="AlphaFoldDB" id="A0A699UGI2"/>
<name>A0A699UGI2_TANCI</name>
<evidence type="ECO:0000313" key="1">
    <source>
        <dbReference type="EMBL" id="GFD21173.1"/>
    </source>
</evidence>
<dbReference type="EMBL" id="BKCJ011327810">
    <property type="protein sequence ID" value="GFD21173.1"/>
    <property type="molecule type" value="Genomic_DNA"/>
</dbReference>
<sequence length="120" mass="13159">MAKTKPTKNPSILTLNPNHLFTIFPAKNPSYTPIFVASLASVFEDPSGDNGEKDGLVSLDTTAMVPLPPRSVVGEFWEQPDGEGYVPCLDFSLEYRRRSGVIANEKKRFLVVVVSGGLFE</sequence>
<keyword evidence="1" id="KW-0328">Glycosyltransferase</keyword>
<comment type="caution">
    <text evidence="1">The sequence shown here is derived from an EMBL/GenBank/DDBJ whole genome shotgun (WGS) entry which is preliminary data.</text>
</comment>
<organism evidence="1">
    <name type="scientific">Tanacetum cinerariifolium</name>
    <name type="common">Dalmatian daisy</name>
    <name type="synonym">Chrysanthemum cinerariifolium</name>
    <dbReference type="NCBI Taxonomy" id="118510"/>
    <lineage>
        <taxon>Eukaryota</taxon>
        <taxon>Viridiplantae</taxon>
        <taxon>Streptophyta</taxon>
        <taxon>Embryophyta</taxon>
        <taxon>Tracheophyta</taxon>
        <taxon>Spermatophyta</taxon>
        <taxon>Magnoliopsida</taxon>
        <taxon>eudicotyledons</taxon>
        <taxon>Gunneridae</taxon>
        <taxon>Pentapetalae</taxon>
        <taxon>asterids</taxon>
        <taxon>campanulids</taxon>
        <taxon>Asterales</taxon>
        <taxon>Asteraceae</taxon>
        <taxon>Asteroideae</taxon>
        <taxon>Anthemideae</taxon>
        <taxon>Anthemidinae</taxon>
        <taxon>Tanacetum</taxon>
    </lineage>
</organism>